<sequence>MNQKLPNATTVLILGIVAILGSCCCNGIIGVICGLIGMNLYNKDNALYLANPGQYTDYNNLKTGRILCIIGLVIGVLSLIWFIYVISTGGWAAYMEQMEQIKNMGK</sequence>
<dbReference type="Pfam" id="PF07666">
    <property type="entry name" value="MpPF26"/>
    <property type="match status" value="1"/>
</dbReference>
<evidence type="ECO:0000313" key="5">
    <source>
        <dbReference type="Proteomes" id="UP000295709"/>
    </source>
</evidence>
<dbReference type="RefSeq" id="WP_123262126.1">
    <property type="nucleotide sequence ID" value="NZ_RJTX01000001.1"/>
</dbReference>
<dbReference type="InterPro" id="IPR011655">
    <property type="entry name" value="MpPF26"/>
</dbReference>
<reference evidence="2" key="1">
    <citation type="submission" date="2018-11" db="EMBL/GenBank/DDBJ databases">
        <title>Proposal to divide the Flavobacteriaceae and reorganize its genera based on Amino Acid Identity values calculated from whole genome sequences.</title>
        <authorList>
            <person name="Nicholson A.C."/>
            <person name="Gulvik C.A."/>
            <person name="Whitney A.M."/>
            <person name="Humrighouse B.W."/>
            <person name="Bell M."/>
            <person name="Holmes B."/>
            <person name="Steigerwalt A."/>
            <person name="Villarma A."/>
            <person name="Sheth M."/>
            <person name="Batra D."/>
            <person name="Pryor J."/>
            <person name="Bernardet J.-F."/>
            <person name="Hugo C."/>
            <person name="Kampfer P."/>
            <person name="Newman J."/>
            <person name="Mcquiston J.R."/>
        </authorList>
    </citation>
    <scope>NUCLEOTIDE SEQUENCE</scope>
    <source>
        <strain evidence="2">DSM 15235</strain>
    </source>
</reference>
<gene>
    <name evidence="3" type="ORF">BCF50_0376</name>
    <name evidence="2" type="ORF">EGI05_05945</name>
</gene>
<protein>
    <submittedName>
        <fullName evidence="2">DUF4190 domain-containing protein</fullName>
    </submittedName>
</protein>
<feature type="transmembrane region" description="Helical" evidence="1">
    <location>
        <begin position="12"/>
        <end position="38"/>
    </location>
</feature>
<name>A0A3N0W5T2_9FLAO</name>
<proteinExistence type="predicted"/>
<dbReference type="AlphaFoldDB" id="A0A3N0W5T2"/>
<evidence type="ECO:0000313" key="2">
    <source>
        <dbReference type="EMBL" id="ROI00424.1"/>
    </source>
</evidence>
<dbReference type="EMBL" id="RJTX01000001">
    <property type="protein sequence ID" value="ROI00424.1"/>
    <property type="molecule type" value="Genomic_DNA"/>
</dbReference>
<keyword evidence="1" id="KW-1133">Transmembrane helix</keyword>
<dbReference type="PROSITE" id="PS51257">
    <property type="entry name" value="PROKAR_LIPOPROTEIN"/>
    <property type="match status" value="1"/>
</dbReference>
<evidence type="ECO:0000313" key="3">
    <source>
        <dbReference type="EMBL" id="TDX94608.1"/>
    </source>
</evidence>
<dbReference type="Proteomes" id="UP000295709">
    <property type="component" value="Unassembled WGS sequence"/>
</dbReference>
<accession>A0A3N0W5T2</accession>
<feature type="transmembrane region" description="Helical" evidence="1">
    <location>
        <begin position="64"/>
        <end position="94"/>
    </location>
</feature>
<keyword evidence="1" id="KW-0812">Transmembrane</keyword>
<keyword evidence="5" id="KW-1185">Reference proteome</keyword>
<organism evidence="2 4">
    <name type="scientific">Chryseobacterium daecheongense</name>
    <dbReference type="NCBI Taxonomy" id="192389"/>
    <lineage>
        <taxon>Bacteria</taxon>
        <taxon>Pseudomonadati</taxon>
        <taxon>Bacteroidota</taxon>
        <taxon>Flavobacteriia</taxon>
        <taxon>Flavobacteriales</taxon>
        <taxon>Weeksellaceae</taxon>
        <taxon>Chryseobacterium group</taxon>
        <taxon>Chryseobacterium</taxon>
    </lineage>
</organism>
<evidence type="ECO:0000256" key="1">
    <source>
        <dbReference type="SAM" id="Phobius"/>
    </source>
</evidence>
<comment type="caution">
    <text evidence="2">The sequence shown here is derived from an EMBL/GenBank/DDBJ whole genome shotgun (WGS) entry which is preliminary data.</text>
</comment>
<evidence type="ECO:0000313" key="4">
    <source>
        <dbReference type="Proteomes" id="UP000269375"/>
    </source>
</evidence>
<dbReference type="EMBL" id="SOQW01000001">
    <property type="protein sequence ID" value="TDX94608.1"/>
    <property type="molecule type" value="Genomic_DNA"/>
</dbReference>
<dbReference type="NCBIfam" id="NF040945">
    <property type="entry name" value="CCC_membrane"/>
    <property type="match status" value="1"/>
</dbReference>
<keyword evidence="1" id="KW-0472">Membrane</keyword>
<dbReference type="Proteomes" id="UP000269375">
    <property type="component" value="Unassembled WGS sequence"/>
</dbReference>
<reference evidence="3 5" key="2">
    <citation type="submission" date="2019-03" db="EMBL/GenBank/DDBJ databases">
        <title>Genomic Encyclopedia of Archaeal and Bacterial Type Strains, Phase II (KMG-II): from individual species to whole genera.</title>
        <authorList>
            <person name="Goeker M."/>
        </authorList>
    </citation>
    <scope>NUCLEOTIDE SEQUENCE [LARGE SCALE GENOMIC DNA]</scope>
    <source>
        <strain evidence="3 5">DSM 15235</strain>
    </source>
</reference>